<feature type="domain" description="DUF7657" evidence="2">
    <location>
        <begin position="22"/>
        <end position="419"/>
    </location>
</feature>
<dbReference type="InterPro" id="IPR056074">
    <property type="entry name" value="DUF7657"/>
</dbReference>
<feature type="transmembrane region" description="Helical" evidence="1">
    <location>
        <begin position="368"/>
        <end position="386"/>
    </location>
</feature>
<feature type="transmembrane region" description="Helical" evidence="1">
    <location>
        <begin position="338"/>
        <end position="356"/>
    </location>
</feature>
<dbReference type="Proteomes" id="UP001157034">
    <property type="component" value="Unassembled WGS sequence"/>
</dbReference>
<feature type="transmembrane region" description="Helical" evidence="1">
    <location>
        <begin position="406"/>
        <end position="422"/>
    </location>
</feature>
<dbReference type="Pfam" id="PF24677">
    <property type="entry name" value="DUF7657"/>
    <property type="match status" value="1"/>
</dbReference>
<protein>
    <recommendedName>
        <fullName evidence="2">DUF7657 domain-containing protein</fullName>
    </recommendedName>
</protein>
<keyword evidence="1" id="KW-0812">Transmembrane</keyword>
<comment type="caution">
    <text evidence="3">The sequence shown here is derived from an EMBL/GenBank/DDBJ whole genome shotgun (WGS) entry which is preliminary data.</text>
</comment>
<sequence length="457" mass="49521">MGGAARLGPAELAGRHVVPLLAVLGSVLFIVLEISGTSSGAYWMSFGTGTDPNALLGGPRLIRSDEWLVQQSWIISQSRQGFPSVNETFPGGMDATVLMELPNTDWSTLFRPHMWGYLLLGLQHGSAWQWWIPALGLVSGAYLLLVVLMPRRPLTAALVATAVWLSPIFQWWYGPNSLWPTAWALLALAGTIWMLRDDRLWPRIVWAVVIGWLAVTAAIGLYVPFQAPPVLIFVFCFVGLVLNERPWRKGRLRRAVTRLAPLLIAGAAAIGVVVTWALTRSSVLTAVQSTVYPGARSDPTGQLLNQDPTLLGIAGAPWGQTFSTVGAPTALGPNPSESATAILLAVFVVPGLIYLVVRAVRRGSRVDFLDIAAIAVLLVVLAFLLVPGWDPVARLLLLDKVPVARLRVAFAALLPLYFALVVRRVDEMPSRRLAIVGGSRGSPSRSSRWCCGGSWRP</sequence>
<evidence type="ECO:0000259" key="2">
    <source>
        <dbReference type="Pfam" id="PF24677"/>
    </source>
</evidence>
<reference evidence="4" key="1">
    <citation type="journal article" date="2019" name="Int. J. Syst. Evol. Microbiol.">
        <title>The Global Catalogue of Microorganisms (GCM) 10K type strain sequencing project: providing services to taxonomists for standard genome sequencing and annotation.</title>
        <authorList>
            <consortium name="The Broad Institute Genomics Platform"/>
            <consortium name="The Broad Institute Genome Sequencing Center for Infectious Disease"/>
            <person name="Wu L."/>
            <person name="Ma J."/>
        </authorList>
    </citation>
    <scope>NUCLEOTIDE SEQUENCE [LARGE SCALE GENOMIC DNA]</scope>
    <source>
        <strain evidence="4">NBRC 108894</strain>
    </source>
</reference>
<accession>A0ABQ6K5Z3</accession>
<feature type="transmembrane region" description="Helical" evidence="1">
    <location>
        <begin position="204"/>
        <end position="223"/>
    </location>
</feature>
<organism evidence="3 4">
    <name type="scientific">Pseudolysinimonas kribbensis</name>
    <dbReference type="NCBI Taxonomy" id="433641"/>
    <lineage>
        <taxon>Bacteria</taxon>
        <taxon>Bacillati</taxon>
        <taxon>Actinomycetota</taxon>
        <taxon>Actinomycetes</taxon>
        <taxon>Micrococcales</taxon>
        <taxon>Microbacteriaceae</taxon>
        <taxon>Pseudolysinimonas</taxon>
    </lineage>
</organism>
<evidence type="ECO:0000313" key="3">
    <source>
        <dbReference type="EMBL" id="GMA94262.1"/>
    </source>
</evidence>
<feature type="transmembrane region" description="Helical" evidence="1">
    <location>
        <begin position="178"/>
        <end position="195"/>
    </location>
</feature>
<evidence type="ECO:0000313" key="4">
    <source>
        <dbReference type="Proteomes" id="UP001157034"/>
    </source>
</evidence>
<keyword evidence="4" id="KW-1185">Reference proteome</keyword>
<keyword evidence="1" id="KW-1133">Transmembrane helix</keyword>
<feature type="transmembrane region" description="Helical" evidence="1">
    <location>
        <begin position="259"/>
        <end position="278"/>
    </location>
</feature>
<keyword evidence="1" id="KW-0472">Membrane</keyword>
<gene>
    <name evidence="3" type="ORF">GCM10025881_10860</name>
</gene>
<feature type="transmembrane region" description="Helical" evidence="1">
    <location>
        <begin position="12"/>
        <end position="32"/>
    </location>
</feature>
<feature type="transmembrane region" description="Helical" evidence="1">
    <location>
        <begin position="128"/>
        <end position="147"/>
    </location>
</feature>
<evidence type="ECO:0000256" key="1">
    <source>
        <dbReference type="SAM" id="Phobius"/>
    </source>
</evidence>
<proteinExistence type="predicted"/>
<feature type="transmembrane region" description="Helical" evidence="1">
    <location>
        <begin position="154"/>
        <end position="172"/>
    </location>
</feature>
<feature type="transmembrane region" description="Helical" evidence="1">
    <location>
        <begin position="229"/>
        <end position="247"/>
    </location>
</feature>
<dbReference type="EMBL" id="BSVB01000001">
    <property type="protein sequence ID" value="GMA94262.1"/>
    <property type="molecule type" value="Genomic_DNA"/>
</dbReference>
<name>A0ABQ6K5Z3_9MICO</name>